<dbReference type="EMBL" id="JASZ02000095">
    <property type="protein sequence ID" value="OWK96905.1"/>
    <property type="molecule type" value="Genomic_DNA"/>
</dbReference>
<evidence type="ECO:0008006" key="3">
    <source>
        <dbReference type="Google" id="ProtNLM"/>
    </source>
</evidence>
<dbReference type="AlphaFoldDB" id="A0A246B677"/>
<organism evidence="1 2">
    <name type="scientific">Kaistella haifensis DSM 19056</name>
    <dbReference type="NCBI Taxonomy" id="1450526"/>
    <lineage>
        <taxon>Bacteria</taxon>
        <taxon>Pseudomonadati</taxon>
        <taxon>Bacteroidota</taxon>
        <taxon>Flavobacteriia</taxon>
        <taxon>Flavobacteriales</taxon>
        <taxon>Weeksellaceae</taxon>
        <taxon>Chryseobacterium group</taxon>
        <taxon>Kaistella</taxon>
    </lineage>
</organism>
<keyword evidence="2" id="KW-1185">Reference proteome</keyword>
<dbReference type="Proteomes" id="UP000197587">
    <property type="component" value="Unassembled WGS sequence"/>
</dbReference>
<evidence type="ECO:0000313" key="2">
    <source>
        <dbReference type="Proteomes" id="UP000197587"/>
    </source>
</evidence>
<feature type="non-terminal residue" evidence="1">
    <location>
        <position position="1"/>
    </location>
</feature>
<dbReference type="RefSeq" id="WP_221404553.1">
    <property type="nucleotide sequence ID" value="NZ_JASZ02000095.1"/>
</dbReference>
<name>A0A246B677_9FLAO</name>
<reference evidence="1 2" key="1">
    <citation type="submission" date="2014-01" db="EMBL/GenBank/DDBJ databases">
        <authorList>
            <consortium name="Genome Consortium for Active Teaching"/>
            <person name="Sontag T.C."/>
            <person name="Newman J.D."/>
        </authorList>
    </citation>
    <scope>NUCLEOTIDE SEQUENCE [LARGE SCALE GENOMIC DNA]</scope>
    <source>
        <strain evidence="1 2">DSM 19056</strain>
    </source>
</reference>
<accession>A0A246B677</accession>
<gene>
    <name evidence="1" type="ORF">AP75_14065</name>
</gene>
<proteinExistence type="predicted"/>
<reference evidence="1 2" key="2">
    <citation type="submission" date="2017-05" db="EMBL/GenBank/DDBJ databases">
        <title>Genome of Chryseobacterium haifense.</title>
        <authorList>
            <person name="Newman J.D."/>
        </authorList>
    </citation>
    <scope>NUCLEOTIDE SEQUENCE [LARGE SCALE GENOMIC DNA]</scope>
    <source>
        <strain evidence="1 2">DSM 19056</strain>
    </source>
</reference>
<sequence length="70" mass="8083">VITFKEIIDICEKETGKKAIINSHGAVENQSPFDTFSDQSLSNEKAKKEGFQFLEVHDWMKKLIHHYCSL</sequence>
<protein>
    <recommendedName>
        <fullName evidence="3">NAD(P)-dependent oxidoreductase</fullName>
    </recommendedName>
</protein>
<comment type="caution">
    <text evidence="1">The sequence shown here is derived from an EMBL/GenBank/DDBJ whole genome shotgun (WGS) entry which is preliminary data.</text>
</comment>
<evidence type="ECO:0000313" key="1">
    <source>
        <dbReference type="EMBL" id="OWK96905.1"/>
    </source>
</evidence>